<sequence length="254" mass="27036">MCTWLKCAVLAAAVGSGVTGCGRRGDYPGRVLFQAAAPAPGRKLDALGDPLPPGVTARLGTGRLRHSGPIRNVRYSPHGRMIASWGLAGCRIWDAATGRRLFHSIPRYTGGAFAPDGKHIAMSTGTSVHLVRLSDGRITARMRDHRREITWMAFAPGNGRLVTVSNDRTVRVWSAGGWPLKTVALKDTAGRQSINVLALSPDGRRLAVASRLHGRVEVARVLVLLVAAAHENGRQVSTAAEPAFGGHHHAGVHV</sequence>
<dbReference type="Gene3D" id="2.130.10.10">
    <property type="entry name" value="YVTN repeat-like/Quinoprotein amine dehydrogenase"/>
    <property type="match status" value="1"/>
</dbReference>
<dbReference type="PROSITE" id="PS50294">
    <property type="entry name" value="WD_REPEATS_REGION"/>
    <property type="match status" value="1"/>
</dbReference>
<dbReference type="SMART" id="SM00320">
    <property type="entry name" value="WD40"/>
    <property type="match status" value="3"/>
</dbReference>
<accession>A0A0F8Y811</accession>
<name>A0A0F8Y811_9ZZZZ</name>
<dbReference type="PANTHER" id="PTHR19879:SF9">
    <property type="entry name" value="TRANSCRIPTION INITIATION FACTOR TFIID SUBUNIT 5"/>
    <property type="match status" value="1"/>
</dbReference>
<dbReference type="PANTHER" id="PTHR19879">
    <property type="entry name" value="TRANSCRIPTION INITIATION FACTOR TFIID"/>
    <property type="match status" value="1"/>
</dbReference>
<dbReference type="InterPro" id="IPR001680">
    <property type="entry name" value="WD40_rpt"/>
</dbReference>
<dbReference type="InterPro" id="IPR015943">
    <property type="entry name" value="WD40/YVTN_repeat-like_dom_sf"/>
</dbReference>
<dbReference type="SUPFAM" id="SSF50960">
    <property type="entry name" value="TolB, C-terminal domain"/>
    <property type="match status" value="1"/>
</dbReference>
<dbReference type="EMBL" id="LAZR01068109">
    <property type="protein sequence ID" value="KKK50259.1"/>
    <property type="molecule type" value="Genomic_DNA"/>
</dbReference>
<comment type="caution">
    <text evidence="1">The sequence shown here is derived from an EMBL/GenBank/DDBJ whole genome shotgun (WGS) entry which is preliminary data.</text>
</comment>
<feature type="non-terminal residue" evidence="1">
    <location>
        <position position="254"/>
    </location>
</feature>
<evidence type="ECO:0000313" key="1">
    <source>
        <dbReference type="EMBL" id="KKK50259.1"/>
    </source>
</evidence>
<dbReference type="AlphaFoldDB" id="A0A0F8Y811"/>
<dbReference type="PROSITE" id="PS50082">
    <property type="entry name" value="WD_REPEATS_2"/>
    <property type="match status" value="1"/>
</dbReference>
<dbReference type="Pfam" id="PF00400">
    <property type="entry name" value="WD40"/>
    <property type="match status" value="1"/>
</dbReference>
<gene>
    <name evidence="1" type="ORF">LCGC14_3126810</name>
</gene>
<protein>
    <submittedName>
        <fullName evidence="1">Uncharacterized protein</fullName>
    </submittedName>
</protein>
<proteinExistence type="predicted"/>
<organism evidence="1">
    <name type="scientific">marine sediment metagenome</name>
    <dbReference type="NCBI Taxonomy" id="412755"/>
    <lineage>
        <taxon>unclassified sequences</taxon>
        <taxon>metagenomes</taxon>
        <taxon>ecological metagenomes</taxon>
    </lineage>
</organism>
<dbReference type="PROSITE" id="PS51257">
    <property type="entry name" value="PROKAR_LIPOPROTEIN"/>
    <property type="match status" value="1"/>
</dbReference>
<reference evidence="1" key="1">
    <citation type="journal article" date="2015" name="Nature">
        <title>Complex archaea that bridge the gap between prokaryotes and eukaryotes.</title>
        <authorList>
            <person name="Spang A."/>
            <person name="Saw J.H."/>
            <person name="Jorgensen S.L."/>
            <person name="Zaremba-Niedzwiedzka K."/>
            <person name="Martijn J."/>
            <person name="Lind A.E."/>
            <person name="van Eijk R."/>
            <person name="Schleper C."/>
            <person name="Guy L."/>
            <person name="Ettema T.J."/>
        </authorList>
    </citation>
    <scope>NUCLEOTIDE SEQUENCE</scope>
</reference>